<evidence type="ECO:0000313" key="2">
    <source>
        <dbReference type="EMBL" id="GGO28922.1"/>
    </source>
</evidence>
<dbReference type="RefSeq" id="WP_146285052.1">
    <property type="nucleotide sequence ID" value="NZ_BMLP01000001.1"/>
</dbReference>
<dbReference type="Proteomes" id="UP000598196">
    <property type="component" value="Unassembled WGS sequence"/>
</dbReference>
<dbReference type="EMBL" id="BMLP01000001">
    <property type="protein sequence ID" value="GGO28922.1"/>
    <property type="molecule type" value="Genomic_DNA"/>
</dbReference>
<feature type="domain" description="DUF6455" evidence="1">
    <location>
        <begin position="3"/>
        <end position="82"/>
    </location>
</feature>
<name>A0A917YHV8_9RHOB</name>
<keyword evidence="3" id="KW-1185">Reference proteome</keyword>
<sequence length="85" mass="9132">MIGFVEAPKAWWLTNGMARAVGVNLPRAVFDGVVKRSELAAMVGRCQSCGKSDACMGWLSKAVPDPHPPTWCCIGDEIEALSPRS</sequence>
<reference evidence="2 3" key="1">
    <citation type="journal article" date="2014" name="Int. J. Syst. Evol. Microbiol.">
        <title>Complete genome sequence of Corynebacterium casei LMG S-19264T (=DSM 44701T), isolated from a smear-ripened cheese.</title>
        <authorList>
            <consortium name="US DOE Joint Genome Institute (JGI-PGF)"/>
            <person name="Walter F."/>
            <person name="Albersmeier A."/>
            <person name="Kalinowski J."/>
            <person name="Ruckert C."/>
        </authorList>
    </citation>
    <scope>NUCLEOTIDE SEQUENCE [LARGE SCALE GENOMIC DNA]</scope>
    <source>
        <strain evidence="2 3">CGMCC 1.7029</strain>
    </source>
</reference>
<proteinExistence type="predicted"/>
<dbReference type="Pfam" id="PF20056">
    <property type="entry name" value="DUF6455"/>
    <property type="match status" value="1"/>
</dbReference>
<protein>
    <recommendedName>
        <fullName evidence="1">DUF6455 domain-containing protein</fullName>
    </recommendedName>
</protein>
<dbReference type="AlphaFoldDB" id="A0A917YHV8"/>
<evidence type="ECO:0000313" key="3">
    <source>
        <dbReference type="Proteomes" id="UP000598196"/>
    </source>
</evidence>
<accession>A0A917YHV8</accession>
<organism evidence="2 3">
    <name type="scientific">Gemmobacter aquaticus</name>
    <dbReference type="NCBI Taxonomy" id="490185"/>
    <lineage>
        <taxon>Bacteria</taxon>
        <taxon>Pseudomonadati</taxon>
        <taxon>Pseudomonadota</taxon>
        <taxon>Alphaproteobacteria</taxon>
        <taxon>Rhodobacterales</taxon>
        <taxon>Paracoccaceae</taxon>
        <taxon>Gemmobacter</taxon>
    </lineage>
</organism>
<evidence type="ECO:0000259" key="1">
    <source>
        <dbReference type="Pfam" id="PF20056"/>
    </source>
</evidence>
<gene>
    <name evidence="2" type="ORF">GCM10010991_12210</name>
</gene>
<dbReference type="OrthoDB" id="7689275at2"/>
<comment type="caution">
    <text evidence="2">The sequence shown here is derived from an EMBL/GenBank/DDBJ whole genome shotgun (WGS) entry which is preliminary data.</text>
</comment>
<dbReference type="InterPro" id="IPR045601">
    <property type="entry name" value="DUF6455"/>
</dbReference>